<accession>A0A7X3MI56</accession>
<keyword evidence="2" id="KW-1185">Reference proteome</keyword>
<sequence>MGFKEQLQKDLDSVFFNLDEFAEIHRVEGKKIPVVVDSDQLNKLKKGQILGLIEADMLLMGKEADFPSNLEPGRLLNVDGREMLVANSGRDLGLVEVALRQNRTG</sequence>
<dbReference type="EMBL" id="WUQX01000001">
    <property type="protein sequence ID" value="MXP76715.1"/>
    <property type="molecule type" value="Genomic_DNA"/>
</dbReference>
<name>A0A7X3MI56_9FIRM</name>
<evidence type="ECO:0000313" key="1">
    <source>
        <dbReference type="EMBL" id="MXP76715.1"/>
    </source>
</evidence>
<dbReference type="RefSeq" id="WP_159751778.1">
    <property type="nucleotide sequence ID" value="NZ_WUQX01000001.1"/>
</dbReference>
<evidence type="ECO:0000313" key="2">
    <source>
        <dbReference type="Proteomes" id="UP000460412"/>
    </source>
</evidence>
<comment type="caution">
    <text evidence="1">The sequence shown here is derived from an EMBL/GenBank/DDBJ whole genome shotgun (WGS) entry which is preliminary data.</text>
</comment>
<proteinExistence type="predicted"/>
<dbReference type="Proteomes" id="UP000460412">
    <property type="component" value="Unassembled WGS sequence"/>
</dbReference>
<dbReference type="AlphaFoldDB" id="A0A7X3MI56"/>
<gene>
    <name evidence="1" type="ORF">GN277_15390</name>
</gene>
<protein>
    <submittedName>
        <fullName evidence="1">Uncharacterized protein</fullName>
    </submittedName>
</protein>
<reference evidence="1 2" key="1">
    <citation type="submission" date="2019-12" db="EMBL/GenBank/DDBJ databases">
        <title>Sporaefaciens musculi gen. nov., sp. nov., a novel bacterium isolated from the caecum of an obese mouse.</title>
        <authorList>
            <person name="Rasmussen T.S."/>
            <person name="Streidl T."/>
            <person name="Hitch T.C.A."/>
            <person name="Wortmann E."/>
            <person name="Deptula P."/>
            <person name="Hansen M."/>
            <person name="Nielsen D.S."/>
            <person name="Clavel T."/>
            <person name="Vogensen F.K."/>
        </authorList>
    </citation>
    <scope>NUCLEOTIDE SEQUENCE [LARGE SCALE GENOMIC DNA]</scope>
    <source>
        <strain evidence="1 2">WCA-9-b2</strain>
    </source>
</reference>
<organism evidence="1 2">
    <name type="scientific">Sporofaciens musculi</name>
    <dbReference type="NCBI Taxonomy" id="2681861"/>
    <lineage>
        <taxon>Bacteria</taxon>
        <taxon>Bacillati</taxon>
        <taxon>Bacillota</taxon>
        <taxon>Clostridia</taxon>
        <taxon>Lachnospirales</taxon>
        <taxon>Lachnospiraceae</taxon>
        <taxon>Sporofaciens</taxon>
    </lineage>
</organism>